<dbReference type="PANTHER" id="PTHR45969">
    <property type="entry name" value="RING ZINC FINGER PROTEIN-RELATED"/>
    <property type="match status" value="1"/>
</dbReference>
<evidence type="ECO:0000256" key="2">
    <source>
        <dbReference type="ARBA" id="ARBA00022771"/>
    </source>
</evidence>
<dbReference type="AlphaFoldDB" id="A0A7U2I7U6"/>
<dbReference type="Pfam" id="PF13445">
    <property type="entry name" value="zf-RING_UBOX"/>
    <property type="match status" value="1"/>
</dbReference>
<evidence type="ECO:0000256" key="4">
    <source>
        <dbReference type="PROSITE-ProRule" id="PRU00175"/>
    </source>
</evidence>
<evidence type="ECO:0000313" key="6">
    <source>
        <dbReference type="EMBL" id="QRD03487.1"/>
    </source>
</evidence>
<name>A0A7U2I7U6_PHANO</name>
<dbReference type="SUPFAM" id="SSF57850">
    <property type="entry name" value="RING/U-box"/>
    <property type="match status" value="1"/>
</dbReference>
<accession>A0A7U2I7U6</accession>
<evidence type="ECO:0000259" key="5">
    <source>
        <dbReference type="PROSITE" id="PS50089"/>
    </source>
</evidence>
<sequence>MFRTISPPGIYRSPRWRIELIAHRLVLTTQEQAFGDAMRESAPSFSRVMANALRTGRHNEVGALLFNIIARCWDLDAFKNGVERTPFQTSRYCALLHYALRMLSPGLDAEDLDFEELLAWLLSDAGRVFSCDDLSVKGNMFRAILLSMRSTFLKELTFSQHWHVTSGCERASVLGCPVAVPLWLVEMREPPLPEVPEDMYRNVGPPIDIPMFCQSTPSVPTNTPCPICIADVTADTNDAGQKPVVTTCGHYFHEQCLDSWVNDSAMSKSHTCPSCRAVMCVARPRIPADTPPLDWVYSTLPTGRTTVVVLYGLQLI</sequence>
<dbReference type="PANTHER" id="PTHR45969:SF69">
    <property type="entry name" value="FINGER DOMAIN PROTEIN, PUTATIVE (AFU_ORTHOLOGUE AFUA_3G12190)-RELATED"/>
    <property type="match status" value="1"/>
</dbReference>
<dbReference type="SMART" id="SM00184">
    <property type="entry name" value="RING"/>
    <property type="match status" value="1"/>
</dbReference>
<dbReference type="OrthoDB" id="8062037at2759"/>
<dbReference type="Gene3D" id="3.30.40.10">
    <property type="entry name" value="Zinc/RING finger domain, C3HC4 (zinc finger)"/>
    <property type="match status" value="1"/>
</dbReference>
<evidence type="ECO:0000256" key="3">
    <source>
        <dbReference type="ARBA" id="ARBA00022833"/>
    </source>
</evidence>
<dbReference type="CDD" id="cd16448">
    <property type="entry name" value="RING-H2"/>
    <property type="match status" value="1"/>
</dbReference>
<dbReference type="VEuPathDB" id="FungiDB:JI435_102670"/>
<keyword evidence="7" id="KW-1185">Reference proteome</keyword>
<dbReference type="InterPro" id="IPR013083">
    <property type="entry name" value="Znf_RING/FYVE/PHD"/>
</dbReference>
<dbReference type="RefSeq" id="XP_001800546.1">
    <property type="nucleotide sequence ID" value="XM_001800494.1"/>
</dbReference>
<dbReference type="KEGG" id="pno:SNOG_10267"/>
<reference evidence="7" key="1">
    <citation type="journal article" date="2021" name="BMC Genomics">
        <title>Chromosome-level genome assembly and manually-curated proteome of model necrotroph Parastagonospora nodorum Sn15 reveals a genome-wide trove of candidate effector homologs, and redundancy of virulence-related functions within an accessory chromosome.</title>
        <authorList>
            <person name="Bertazzoni S."/>
            <person name="Jones D.A.B."/>
            <person name="Phan H.T."/>
            <person name="Tan K.-C."/>
            <person name="Hane J.K."/>
        </authorList>
    </citation>
    <scope>NUCLEOTIDE SEQUENCE [LARGE SCALE GENOMIC DNA]</scope>
    <source>
        <strain evidence="7">SN15 / ATCC MYA-4574 / FGSC 10173)</strain>
    </source>
</reference>
<dbReference type="GO" id="GO:0008270">
    <property type="term" value="F:zinc ion binding"/>
    <property type="evidence" value="ECO:0007669"/>
    <property type="project" value="UniProtKB-KW"/>
</dbReference>
<dbReference type="InterPro" id="IPR027370">
    <property type="entry name" value="Znf-RING_euk"/>
</dbReference>
<dbReference type="EMBL" id="CP069037">
    <property type="protein sequence ID" value="QRD03487.1"/>
    <property type="molecule type" value="Genomic_DNA"/>
</dbReference>
<organism evidence="6 7">
    <name type="scientific">Phaeosphaeria nodorum (strain SN15 / ATCC MYA-4574 / FGSC 10173)</name>
    <name type="common">Glume blotch fungus</name>
    <name type="synonym">Parastagonospora nodorum</name>
    <dbReference type="NCBI Taxonomy" id="321614"/>
    <lineage>
        <taxon>Eukaryota</taxon>
        <taxon>Fungi</taxon>
        <taxon>Dikarya</taxon>
        <taxon>Ascomycota</taxon>
        <taxon>Pezizomycotina</taxon>
        <taxon>Dothideomycetes</taxon>
        <taxon>Pleosporomycetidae</taxon>
        <taxon>Pleosporales</taxon>
        <taxon>Pleosporineae</taxon>
        <taxon>Phaeosphaeriaceae</taxon>
        <taxon>Parastagonospora</taxon>
    </lineage>
</organism>
<proteinExistence type="predicted"/>
<evidence type="ECO:0000256" key="1">
    <source>
        <dbReference type="ARBA" id="ARBA00022723"/>
    </source>
</evidence>
<keyword evidence="1" id="KW-0479">Metal-binding</keyword>
<feature type="domain" description="RING-type" evidence="5">
    <location>
        <begin position="225"/>
        <end position="276"/>
    </location>
</feature>
<protein>
    <recommendedName>
        <fullName evidence="5">RING-type domain-containing protein</fullName>
    </recommendedName>
</protein>
<keyword evidence="2 4" id="KW-0863">Zinc-finger</keyword>
<keyword evidence="3" id="KW-0862">Zinc</keyword>
<gene>
    <name evidence="6" type="ORF">JI435_102670</name>
</gene>
<dbReference type="PROSITE" id="PS50089">
    <property type="entry name" value="ZF_RING_2"/>
    <property type="match status" value="1"/>
</dbReference>
<evidence type="ECO:0000313" key="7">
    <source>
        <dbReference type="Proteomes" id="UP000663193"/>
    </source>
</evidence>
<dbReference type="Proteomes" id="UP000663193">
    <property type="component" value="Chromosome 15"/>
</dbReference>
<dbReference type="InterPro" id="IPR001841">
    <property type="entry name" value="Znf_RING"/>
</dbReference>